<feature type="coiled-coil region" evidence="1">
    <location>
        <begin position="78"/>
        <end position="110"/>
    </location>
</feature>
<dbReference type="OrthoDB" id="1908546at2"/>
<evidence type="ECO:0008006" key="4">
    <source>
        <dbReference type="Google" id="ProtNLM"/>
    </source>
</evidence>
<keyword evidence="1" id="KW-0175">Coiled coil</keyword>
<accession>A0A174T3Z2</accession>
<evidence type="ECO:0000256" key="1">
    <source>
        <dbReference type="SAM" id="Coils"/>
    </source>
</evidence>
<evidence type="ECO:0000313" key="3">
    <source>
        <dbReference type="Proteomes" id="UP000095765"/>
    </source>
</evidence>
<dbReference type="AlphaFoldDB" id="A0A174T3Z2"/>
<evidence type="ECO:0000313" key="2">
    <source>
        <dbReference type="EMBL" id="CUQ03766.1"/>
    </source>
</evidence>
<sequence length="190" mass="21475">MPAANGSNLVGSDIVANLFGVTTRRVQQLVKDGIITATKEKGVNKYDLHVVVKQYIRHLSEKVQGRESRHNSELDNQKLGAEIRIKESKARLAELQLQELEGKMHRSEDVEDMTTDLVFTIRGMLVALPGRLAVDLAGLDSPPEISERIRLEVNSILQQLANYRYDPAEYKRRAREREGWQGVEEDGPDE</sequence>
<proteinExistence type="predicted"/>
<name>A0A174T3Z2_9FIRM</name>
<reference evidence="2 3" key="1">
    <citation type="submission" date="2015-09" db="EMBL/GenBank/DDBJ databases">
        <authorList>
            <consortium name="Pathogen Informatics"/>
        </authorList>
    </citation>
    <scope>NUCLEOTIDE SEQUENCE [LARGE SCALE GENOMIC DNA]</scope>
    <source>
        <strain evidence="2 3">2789STDY5834939</strain>
    </source>
</reference>
<dbReference type="EMBL" id="CZBE01000022">
    <property type="protein sequence ID" value="CUQ03766.1"/>
    <property type="molecule type" value="Genomic_DNA"/>
</dbReference>
<gene>
    <name evidence="2" type="ORF">ERS852551_02854</name>
</gene>
<dbReference type="Proteomes" id="UP000095765">
    <property type="component" value="Unassembled WGS sequence"/>
</dbReference>
<protein>
    <recommendedName>
        <fullName evidence="4">Protoporphyrinogen oxidase</fullName>
    </recommendedName>
</protein>
<organism evidence="2 3">
    <name type="scientific">Anaerotruncus colihominis</name>
    <dbReference type="NCBI Taxonomy" id="169435"/>
    <lineage>
        <taxon>Bacteria</taxon>
        <taxon>Bacillati</taxon>
        <taxon>Bacillota</taxon>
        <taxon>Clostridia</taxon>
        <taxon>Eubacteriales</taxon>
        <taxon>Oscillospiraceae</taxon>
        <taxon>Anaerotruncus</taxon>
    </lineage>
</organism>
<dbReference type="RefSeq" id="WP_055245748.1">
    <property type="nucleotide sequence ID" value="NZ_CZBE01000022.1"/>
</dbReference>